<dbReference type="PANTHER" id="PTHR11731:SF118">
    <property type="entry name" value="BLR1971 PROTEIN"/>
    <property type="match status" value="1"/>
</dbReference>
<gene>
    <name evidence="3" type="ORF">C8E97_2832</name>
</gene>
<keyword evidence="4" id="KW-1185">Reference proteome</keyword>
<dbReference type="AlphaFoldDB" id="A0A495VZN5"/>
<comment type="caution">
    <text evidence="3">The sequence shown here is derived from an EMBL/GenBank/DDBJ whole genome shotgun (WGS) entry which is preliminary data.</text>
</comment>
<keyword evidence="3" id="KW-0378">Hydrolase</keyword>
<accession>A0A495VZN5</accession>
<dbReference type="SUPFAM" id="SSF53474">
    <property type="entry name" value="alpha/beta-Hydrolases"/>
    <property type="match status" value="1"/>
</dbReference>
<dbReference type="InterPro" id="IPR001375">
    <property type="entry name" value="Peptidase_S9_cat"/>
</dbReference>
<dbReference type="RefSeq" id="WP_121005652.1">
    <property type="nucleotide sequence ID" value="NZ_RBXO01000001.1"/>
</dbReference>
<dbReference type="InterPro" id="IPR050278">
    <property type="entry name" value="Serine_Prot_S9B/DPPIV"/>
</dbReference>
<dbReference type="GO" id="GO:0004177">
    <property type="term" value="F:aminopeptidase activity"/>
    <property type="evidence" value="ECO:0007669"/>
    <property type="project" value="UniProtKB-KW"/>
</dbReference>
<evidence type="ECO:0000259" key="2">
    <source>
        <dbReference type="Pfam" id="PF00930"/>
    </source>
</evidence>
<evidence type="ECO:0000313" key="3">
    <source>
        <dbReference type="EMBL" id="RKT54217.1"/>
    </source>
</evidence>
<dbReference type="InterPro" id="IPR029058">
    <property type="entry name" value="AB_hydrolase_fold"/>
</dbReference>
<dbReference type="Proteomes" id="UP000282084">
    <property type="component" value="Unassembled WGS sequence"/>
</dbReference>
<keyword evidence="3" id="KW-0645">Protease</keyword>
<dbReference type="EMBL" id="RBXO01000001">
    <property type="protein sequence ID" value="RKT54217.1"/>
    <property type="molecule type" value="Genomic_DNA"/>
</dbReference>
<dbReference type="PANTHER" id="PTHR11731">
    <property type="entry name" value="PROTEASE FAMILY S9B,C DIPEPTIDYL-PEPTIDASE IV-RELATED"/>
    <property type="match status" value="1"/>
</dbReference>
<name>A0A495VZN5_9PSEU</name>
<dbReference type="Pfam" id="PF00326">
    <property type="entry name" value="Peptidase_S9"/>
    <property type="match status" value="1"/>
</dbReference>
<organism evidence="3 4">
    <name type="scientific">Saccharothrix australiensis</name>
    <dbReference type="NCBI Taxonomy" id="2072"/>
    <lineage>
        <taxon>Bacteria</taxon>
        <taxon>Bacillati</taxon>
        <taxon>Actinomycetota</taxon>
        <taxon>Actinomycetes</taxon>
        <taxon>Pseudonocardiales</taxon>
        <taxon>Pseudonocardiaceae</taxon>
        <taxon>Saccharothrix</taxon>
    </lineage>
</organism>
<dbReference type="InterPro" id="IPR002469">
    <property type="entry name" value="Peptidase_S9B_N"/>
</dbReference>
<dbReference type="GO" id="GO:0008236">
    <property type="term" value="F:serine-type peptidase activity"/>
    <property type="evidence" value="ECO:0007669"/>
    <property type="project" value="InterPro"/>
</dbReference>
<dbReference type="Gene3D" id="2.140.10.30">
    <property type="entry name" value="Dipeptidylpeptidase IV, N-terminal domain"/>
    <property type="match status" value="1"/>
</dbReference>
<keyword evidence="3" id="KW-0031">Aminopeptidase</keyword>
<reference evidence="3 4" key="1">
    <citation type="submission" date="2018-10" db="EMBL/GenBank/DDBJ databases">
        <title>Sequencing the genomes of 1000 actinobacteria strains.</title>
        <authorList>
            <person name="Klenk H.-P."/>
        </authorList>
    </citation>
    <scope>NUCLEOTIDE SEQUENCE [LARGE SCALE GENOMIC DNA]</scope>
    <source>
        <strain evidence="3 4">DSM 43800</strain>
    </source>
</reference>
<feature type="domain" description="Dipeptidylpeptidase IV N-terminal" evidence="2">
    <location>
        <begin position="76"/>
        <end position="392"/>
    </location>
</feature>
<dbReference type="OrthoDB" id="9812921at2"/>
<dbReference type="GO" id="GO:0006508">
    <property type="term" value="P:proteolysis"/>
    <property type="evidence" value="ECO:0007669"/>
    <property type="project" value="InterPro"/>
</dbReference>
<sequence length="697" mass="76524">MEDRYRAAELQLGRNRSGLVKGWQIRPNWHKGRFWFAGDEGFTLVDPKAGGKRTGLTEDELVAALGARLPKHNPVESVSPDGRRVVFRDGHDLGVRVLETGEEILLTTDGTAERPYGVAPDAARYWMLLRRLGLPHPPPAVRWSPDSTKVLTHRLDNRGVPLMHLIESAPADGGRPVLHSYHYAVPGDDVLPRAEMIVFDAVTGEAVPSGGEPFPLHYTSPFVTGDAWWAEDGRAAYYLEHSRDVRTLSLRRLDPVSGEVTTLVEESGPTRVEARQVAMLPPSVRVLPQGVLWYSQRDGWGHLYLYGPTGEPVQLTSGEWAVHEVLHTDDRYVHFTANGLVEGDPYRRQVCRVALDGSGFARITQDDLDHEVSVADDGSCFLDSASTVTEPPVTTVRDWDGAVLVEVAAADVSELEASGWSAPERITVKAADGETDLYGVLHRPHGFDPESSYPVVDHVYPGPQVNRVSPAFDPGLIGYDAEALAALGFAVLALDGRGTPNRSKAFHDASYGAQAIAGHMDDHVAALRQLAETRPWLDLTRVGVCGSSGGGYAAVRAMLDHPEVFTVGVAESGSHDLRLYHPYVGDAYVGPFDEATYEHSANTTHAARLQGKLLLMHGELDDNVTPHLTMRLVNELIAADKDFDLIIVPGAEHLLLGYRHYTTRRRWDFLVRHLLGVEPPKDYQLAPIPLDTSFFTG</sequence>
<protein>
    <submittedName>
        <fullName evidence="3">Dipeptidyl aminopeptidase/acylaminoacyl peptidase</fullName>
    </submittedName>
</protein>
<dbReference type="Gene3D" id="3.40.50.1820">
    <property type="entry name" value="alpha/beta hydrolase"/>
    <property type="match status" value="1"/>
</dbReference>
<dbReference type="Pfam" id="PF00930">
    <property type="entry name" value="DPPIV_N"/>
    <property type="match status" value="1"/>
</dbReference>
<dbReference type="SUPFAM" id="SSF82171">
    <property type="entry name" value="DPP6 N-terminal domain-like"/>
    <property type="match status" value="1"/>
</dbReference>
<evidence type="ECO:0000313" key="4">
    <source>
        <dbReference type="Proteomes" id="UP000282084"/>
    </source>
</evidence>
<proteinExistence type="predicted"/>
<feature type="domain" description="Peptidase S9 prolyl oligopeptidase catalytic" evidence="1">
    <location>
        <begin position="481"/>
        <end position="674"/>
    </location>
</feature>
<evidence type="ECO:0000259" key="1">
    <source>
        <dbReference type="Pfam" id="PF00326"/>
    </source>
</evidence>